<protein>
    <recommendedName>
        <fullName evidence="3">HEPN domain-containing protein</fullName>
    </recommendedName>
</protein>
<evidence type="ECO:0008006" key="3">
    <source>
        <dbReference type="Google" id="ProtNLM"/>
    </source>
</evidence>
<evidence type="ECO:0000313" key="2">
    <source>
        <dbReference type="Proteomes" id="UP000284243"/>
    </source>
</evidence>
<name>A0A412TLI1_9BACT</name>
<dbReference type="EMBL" id="QRYC01000028">
    <property type="protein sequence ID" value="RGU54611.1"/>
    <property type="molecule type" value="Genomic_DNA"/>
</dbReference>
<organism evidence="1 2">
    <name type="scientific">Odoribacter splanchnicus</name>
    <dbReference type="NCBI Taxonomy" id="28118"/>
    <lineage>
        <taxon>Bacteria</taxon>
        <taxon>Pseudomonadati</taxon>
        <taxon>Bacteroidota</taxon>
        <taxon>Bacteroidia</taxon>
        <taxon>Bacteroidales</taxon>
        <taxon>Odoribacteraceae</taxon>
        <taxon>Odoribacter</taxon>
    </lineage>
</organism>
<accession>A0A412TLI1</accession>
<sequence length="269" mass="31092">MEEIQKLAVLITDFIHPEMIVLFGRYAGMPSYDIRGGYELLILTANQPAVGVKEVMGYLAMNFPEKDRKEPYLSLHLLTVVFVHHHSSQSHFLYTIRKEGVLLYKNESCKLKDKVCYKPVRSYRQAEGYSDQCLALGRAFLQDARRQQQSGIPRMSAFYLSQAATQFFRAAAFVHYGFIPEQKEDLLMTYLRIRHCSAGMAGLWKGERELSEWRLFGRLQSFSYKARYSYPFTVDSDLLACCMDCVVKTEKVVGDFCAERLRFLAHLRS</sequence>
<comment type="caution">
    <text evidence="1">The sequence shown here is derived from an EMBL/GenBank/DDBJ whole genome shotgun (WGS) entry which is preliminary data.</text>
</comment>
<gene>
    <name evidence="1" type="ORF">DWW57_15590</name>
</gene>
<reference evidence="1 2" key="1">
    <citation type="submission" date="2018-08" db="EMBL/GenBank/DDBJ databases">
        <title>A genome reference for cultivated species of the human gut microbiota.</title>
        <authorList>
            <person name="Zou Y."/>
            <person name="Xue W."/>
            <person name="Luo G."/>
        </authorList>
    </citation>
    <scope>NUCLEOTIDE SEQUENCE [LARGE SCALE GENOMIC DNA]</scope>
    <source>
        <strain evidence="1 2">AF16-14</strain>
    </source>
</reference>
<evidence type="ECO:0000313" key="1">
    <source>
        <dbReference type="EMBL" id="RGU54611.1"/>
    </source>
</evidence>
<dbReference type="Proteomes" id="UP000284243">
    <property type="component" value="Unassembled WGS sequence"/>
</dbReference>
<dbReference type="AlphaFoldDB" id="A0A412TLI1"/>
<dbReference type="Gene3D" id="1.20.120.330">
    <property type="entry name" value="Nucleotidyltransferases domain 2"/>
    <property type="match status" value="1"/>
</dbReference>
<proteinExistence type="predicted"/>